<reference evidence="4 5" key="1">
    <citation type="submission" date="2019-02" db="EMBL/GenBank/DDBJ databases">
        <title>Closed genome of Sporomusa termitida DSM 4440.</title>
        <authorList>
            <person name="Poehlein A."/>
            <person name="Daniel R."/>
        </authorList>
    </citation>
    <scope>NUCLEOTIDE SEQUENCE [LARGE SCALE GENOMIC DNA]</scope>
    <source>
        <strain evidence="4 5">DSM 4440</strain>
    </source>
</reference>
<keyword evidence="1" id="KW-0547">Nucleotide-binding</keyword>
<dbReference type="Proteomes" id="UP000320776">
    <property type="component" value="Chromosome"/>
</dbReference>
<dbReference type="PROSITE" id="PS50893">
    <property type="entry name" value="ABC_TRANSPORTER_2"/>
    <property type="match status" value="1"/>
</dbReference>
<dbReference type="Pfam" id="PF00005">
    <property type="entry name" value="ABC_tran"/>
    <property type="match status" value="1"/>
</dbReference>
<organism evidence="4 5">
    <name type="scientific">Sporomusa termitida</name>
    <dbReference type="NCBI Taxonomy" id="2377"/>
    <lineage>
        <taxon>Bacteria</taxon>
        <taxon>Bacillati</taxon>
        <taxon>Bacillota</taxon>
        <taxon>Negativicutes</taxon>
        <taxon>Selenomonadales</taxon>
        <taxon>Sporomusaceae</taxon>
        <taxon>Sporomusa</taxon>
    </lineage>
</organism>
<evidence type="ECO:0000256" key="2">
    <source>
        <dbReference type="ARBA" id="ARBA00022840"/>
    </source>
</evidence>
<sequence length="304" mass="33060">MICLTNVTRQFGRLTAVDNLSLAIKAGSIFGLVGPDGAGKTTTIRMITGIMAPSSGQITLLGSDNPEAVKDQIGYVPQKFSLYGDLTVMENIRVIGALYGAGKQRVEQLGTEILAFTNLLPFKDRLADNLSGGMKQKLALAAGLMHRPQIFFLDEPTTGVDPVSRREFWQMLYRLNQEGTTIFVSTPYMDEAELCTSVAFMNQGRIVACDTPPNLKAGYPFRLLELTVESKAVKAVLARCPVLAVNSFGDRYHLVTEHSPAVVPRIEAALHTAGIREYSLQVIAPTLEDIFVYFAGEGEGPCTP</sequence>
<dbReference type="InterPro" id="IPR017871">
    <property type="entry name" value="ABC_transporter-like_CS"/>
</dbReference>
<dbReference type="PANTHER" id="PTHR43038">
    <property type="entry name" value="ATP-BINDING CASSETTE, SUB-FAMILY H, MEMBER 1"/>
    <property type="match status" value="1"/>
</dbReference>
<dbReference type="PANTHER" id="PTHR43038:SF3">
    <property type="entry name" value="ABC TRANSPORTER G FAMILY MEMBER 20 ISOFORM X1"/>
    <property type="match status" value="1"/>
</dbReference>
<keyword evidence="5" id="KW-1185">Reference proteome</keyword>
<dbReference type="CDD" id="cd03230">
    <property type="entry name" value="ABC_DR_subfamily_A"/>
    <property type="match status" value="1"/>
</dbReference>
<dbReference type="AlphaFoldDB" id="A0A517DUW8"/>
<dbReference type="PROSITE" id="PS00211">
    <property type="entry name" value="ABC_TRANSPORTER_1"/>
    <property type="match status" value="1"/>
</dbReference>
<dbReference type="InterPro" id="IPR003593">
    <property type="entry name" value="AAA+_ATPase"/>
</dbReference>
<dbReference type="SMART" id="SM00382">
    <property type="entry name" value="AAA"/>
    <property type="match status" value="1"/>
</dbReference>
<gene>
    <name evidence="4" type="primary">ybhF_2</name>
    <name evidence="4" type="ORF">SPTER_25230</name>
</gene>
<keyword evidence="2 4" id="KW-0067">ATP-binding</keyword>
<dbReference type="KEGG" id="sted:SPTER_25230"/>
<name>A0A517DUW8_9FIRM</name>
<dbReference type="SUPFAM" id="SSF52540">
    <property type="entry name" value="P-loop containing nucleoside triphosphate hydrolases"/>
    <property type="match status" value="1"/>
</dbReference>
<dbReference type="InterPro" id="IPR003439">
    <property type="entry name" value="ABC_transporter-like_ATP-bd"/>
</dbReference>
<evidence type="ECO:0000256" key="1">
    <source>
        <dbReference type="ARBA" id="ARBA00022741"/>
    </source>
</evidence>
<feature type="domain" description="ABC transporter" evidence="3">
    <location>
        <begin position="2"/>
        <end position="228"/>
    </location>
</feature>
<dbReference type="GO" id="GO:0005524">
    <property type="term" value="F:ATP binding"/>
    <property type="evidence" value="ECO:0007669"/>
    <property type="project" value="UniProtKB-KW"/>
</dbReference>
<dbReference type="GO" id="GO:0016887">
    <property type="term" value="F:ATP hydrolysis activity"/>
    <property type="evidence" value="ECO:0007669"/>
    <property type="project" value="InterPro"/>
</dbReference>
<evidence type="ECO:0000313" key="5">
    <source>
        <dbReference type="Proteomes" id="UP000320776"/>
    </source>
</evidence>
<protein>
    <submittedName>
        <fullName evidence="4">Putative multidrug ABC transporter ATP-binding protein YbhF</fullName>
    </submittedName>
</protein>
<dbReference type="RefSeq" id="WP_144350684.1">
    <property type="nucleotide sequence ID" value="NZ_CP036259.1"/>
</dbReference>
<dbReference type="EMBL" id="CP036259">
    <property type="protein sequence ID" value="QDR81150.1"/>
    <property type="molecule type" value="Genomic_DNA"/>
</dbReference>
<evidence type="ECO:0000259" key="3">
    <source>
        <dbReference type="PROSITE" id="PS50893"/>
    </source>
</evidence>
<evidence type="ECO:0000313" key="4">
    <source>
        <dbReference type="EMBL" id="QDR81150.1"/>
    </source>
</evidence>
<dbReference type="OrthoDB" id="9804819at2"/>
<proteinExistence type="predicted"/>
<accession>A0A517DUW8</accession>
<dbReference type="Gene3D" id="3.40.50.300">
    <property type="entry name" value="P-loop containing nucleotide triphosphate hydrolases"/>
    <property type="match status" value="1"/>
</dbReference>
<dbReference type="InterPro" id="IPR027417">
    <property type="entry name" value="P-loop_NTPase"/>
</dbReference>